<name>A0AAU6WLG2_9FLAO</name>
<keyword evidence="2" id="KW-1185">Reference proteome</keyword>
<reference evidence="1 2" key="1">
    <citation type="submission" date="2024-04" db="EMBL/GenBank/DDBJ databases">
        <title>Genome sequencing and assembly of rice foliar adapted Chryseobacterium endophyticum OsEnb-ALM-A6.</title>
        <authorList>
            <person name="Kumar S."/>
            <person name="Javed M."/>
            <person name="Chouhan V."/>
            <person name="Charishma K."/>
            <person name="Patel A."/>
            <person name="Kumar M."/>
            <person name="Sahu K.P."/>
            <person name="Kumar A."/>
        </authorList>
    </citation>
    <scope>NUCLEOTIDE SEQUENCE [LARGE SCALE GENOMIC DNA]</scope>
    <source>
        <strain evidence="1 2">OsEnb-ALM-A6</strain>
    </source>
</reference>
<organism evidence="1 2">
    <name type="scientific">Chryseobacterium endophyticum</name>
    <dbReference type="NCBI Taxonomy" id="1854762"/>
    <lineage>
        <taxon>Bacteria</taxon>
        <taxon>Pseudomonadati</taxon>
        <taxon>Bacteroidota</taxon>
        <taxon>Flavobacteriia</taxon>
        <taxon>Flavobacteriales</taxon>
        <taxon>Weeksellaceae</taxon>
        <taxon>Chryseobacterium group</taxon>
        <taxon>Chryseobacterium</taxon>
    </lineage>
</organism>
<dbReference type="RefSeq" id="WP_345765908.1">
    <property type="nucleotide sequence ID" value="NZ_CP154834.1"/>
</dbReference>
<evidence type="ECO:0000313" key="2">
    <source>
        <dbReference type="Proteomes" id="UP001463665"/>
    </source>
</evidence>
<gene>
    <name evidence="1" type="ORF">AAFP95_16890</name>
</gene>
<sequence>MFTELFENIIEPESSGDHHATRDHYSFEIYESDCKFFQKIDPKTMRILVVTGTQAYQIKSNSVTAPFRTFYGRIKKGQDETIFYIPYFKSSSGGKIIAEYKNGKWSLFEDQEYKT</sequence>
<accession>A0AAU6WLG2</accession>
<protein>
    <submittedName>
        <fullName evidence="1">Uncharacterized protein</fullName>
    </submittedName>
</protein>
<dbReference type="Proteomes" id="UP001463665">
    <property type="component" value="Chromosome"/>
</dbReference>
<evidence type="ECO:0000313" key="1">
    <source>
        <dbReference type="EMBL" id="XAO73409.1"/>
    </source>
</evidence>
<proteinExistence type="predicted"/>
<dbReference type="EMBL" id="CP154834">
    <property type="protein sequence ID" value="XAO73409.1"/>
    <property type="molecule type" value="Genomic_DNA"/>
</dbReference>
<dbReference type="AlphaFoldDB" id="A0AAU6WLG2"/>